<accession>A0A1F4ZBL2</accession>
<proteinExistence type="predicted"/>
<sequence length="178" mass="18911">MKKLLVSVVLGLLVLPVAVGALDEEEVDGLKEQRAKLMLERRSETTAQILERLVKNMNGINSRRVAAMNRHLERMRALMEKVGAARDKAAASGKDVSAVDTAVTAADAAIASAQAAVDAQGAKVYSATTRAEFMAAKKQLATDLRGVHQRIVEARKAVARAISSLAKVRGEVAPTATP</sequence>
<comment type="caution">
    <text evidence="2">The sequence shown here is derived from an EMBL/GenBank/DDBJ whole genome shotgun (WGS) entry which is preliminary data.</text>
</comment>
<dbReference type="Proteomes" id="UP000177080">
    <property type="component" value="Unassembled WGS sequence"/>
</dbReference>
<gene>
    <name evidence="2" type="ORF">A2989_03205</name>
</gene>
<name>A0A1F4ZBL2_9BACT</name>
<keyword evidence="1" id="KW-0732">Signal</keyword>
<evidence type="ECO:0008006" key="4">
    <source>
        <dbReference type="Google" id="ProtNLM"/>
    </source>
</evidence>
<dbReference type="STRING" id="1797259.A2989_03205"/>
<organism evidence="2 3">
    <name type="scientific">Candidatus Amesbacteria bacterium RIFCSPLOWO2_01_FULL_48_25</name>
    <dbReference type="NCBI Taxonomy" id="1797259"/>
    <lineage>
        <taxon>Bacteria</taxon>
        <taxon>Candidatus Amesiibacteriota</taxon>
    </lineage>
</organism>
<evidence type="ECO:0000313" key="2">
    <source>
        <dbReference type="EMBL" id="OGD03662.1"/>
    </source>
</evidence>
<protein>
    <recommendedName>
        <fullName evidence="4">DUF5667 domain-containing protein</fullName>
    </recommendedName>
</protein>
<dbReference type="EMBL" id="MEXN01000005">
    <property type="protein sequence ID" value="OGD03662.1"/>
    <property type="molecule type" value="Genomic_DNA"/>
</dbReference>
<feature type="chain" id="PRO_5009515985" description="DUF5667 domain-containing protein" evidence="1">
    <location>
        <begin position="22"/>
        <end position="178"/>
    </location>
</feature>
<dbReference type="AlphaFoldDB" id="A0A1F4ZBL2"/>
<reference evidence="2 3" key="1">
    <citation type="journal article" date="2016" name="Nat. Commun.">
        <title>Thousands of microbial genomes shed light on interconnected biogeochemical processes in an aquifer system.</title>
        <authorList>
            <person name="Anantharaman K."/>
            <person name="Brown C.T."/>
            <person name="Hug L.A."/>
            <person name="Sharon I."/>
            <person name="Castelle C.J."/>
            <person name="Probst A.J."/>
            <person name="Thomas B.C."/>
            <person name="Singh A."/>
            <person name="Wilkins M.J."/>
            <person name="Karaoz U."/>
            <person name="Brodie E.L."/>
            <person name="Williams K.H."/>
            <person name="Hubbard S.S."/>
            <person name="Banfield J.F."/>
        </authorList>
    </citation>
    <scope>NUCLEOTIDE SEQUENCE [LARGE SCALE GENOMIC DNA]</scope>
</reference>
<feature type="signal peptide" evidence="1">
    <location>
        <begin position="1"/>
        <end position="21"/>
    </location>
</feature>
<evidence type="ECO:0000256" key="1">
    <source>
        <dbReference type="SAM" id="SignalP"/>
    </source>
</evidence>
<evidence type="ECO:0000313" key="3">
    <source>
        <dbReference type="Proteomes" id="UP000177080"/>
    </source>
</evidence>